<dbReference type="EMBL" id="PFAV01000060">
    <property type="protein sequence ID" value="PIR91047.1"/>
    <property type="molecule type" value="Genomic_DNA"/>
</dbReference>
<organism evidence="1 2">
    <name type="scientific">bacterium (Candidatus Gribaldobacteria) CG10_big_fil_rev_8_21_14_0_10_41_12</name>
    <dbReference type="NCBI Taxonomy" id="2014277"/>
    <lineage>
        <taxon>Bacteria</taxon>
        <taxon>Candidatus Gribaldobacteria</taxon>
    </lineage>
</organism>
<comment type="caution">
    <text evidence="1">The sequence shown here is derived from an EMBL/GenBank/DDBJ whole genome shotgun (WGS) entry which is preliminary data.</text>
</comment>
<accession>A0A2H0UW57</accession>
<proteinExistence type="predicted"/>
<reference evidence="2" key="1">
    <citation type="submission" date="2017-09" db="EMBL/GenBank/DDBJ databases">
        <title>Depth-based differentiation of microbial function through sediment-hosted aquifers and enrichment of novel symbionts in the deep terrestrial subsurface.</title>
        <authorList>
            <person name="Probst A.J."/>
            <person name="Ladd B."/>
            <person name="Jarett J.K."/>
            <person name="Geller-Mcgrath D.E."/>
            <person name="Sieber C.M.K."/>
            <person name="Emerson J.B."/>
            <person name="Anantharaman K."/>
            <person name="Thomas B.C."/>
            <person name="Malmstrom R."/>
            <person name="Stieglmeier M."/>
            <person name="Klingl A."/>
            <person name="Woyke T."/>
            <person name="Ryan C.M."/>
            <person name="Banfield J.F."/>
        </authorList>
    </citation>
    <scope>NUCLEOTIDE SEQUENCE [LARGE SCALE GENOMIC DNA]</scope>
</reference>
<gene>
    <name evidence="1" type="ORF">COU03_03280</name>
</gene>
<dbReference type="Proteomes" id="UP000228906">
    <property type="component" value="Unassembled WGS sequence"/>
</dbReference>
<evidence type="ECO:0000313" key="1">
    <source>
        <dbReference type="EMBL" id="PIR91047.1"/>
    </source>
</evidence>
<dbReference type="AlphaFoldDB" id="A0A2H0UW57"/>
<name>A0A2H0UW57_9BACT</name>
<protein>
    <submittedName>
        <fullName evidence="1">Uncharacterized protein</fullName>
    </submittedName>
</protein>
<sequence>MRSSTQSFLQFSQIKEGVIVLRAHSLRGILMISSVNFDLKSEVEQNAIIYQFQNFLNSLDFSCQIIIQSRRLNITGYFDKLKEMEDKQKNELLKIQTAEYRKFIQGLVGEGIIMTKQFFVVVPYTLGEVEGGGGKTAGWGGLGGGNVKAQMGGAMSEELFNRCRAQLFQRMEFVALGLRRCSLSVMPLTTPEIIELLWAWHHPKEAEVGYYPEILPELVK</sequence>
<evidence type="ECO:0000313" key="2">
    <source>
        <dbReference type="Proteomes" id="UP000228906"/>
    </source>
</evidence>